<feature type="domain" description="Stress-response A/B barrel" evidence="1">
    <location>
        <begin position="19"/>
        <end position="114"/>
    </location>
</feature>
<protein>
    <submittedName>
        <fullName evidence="2">Stress responsive protein</fullName>
    </submittedName>
</protein>
<sequence>MAATNKIAGEEFREMSGPIKHIVMWRLRGETAAERSAARTKVKTLFEGLKGRIDGLTHIEVGEDISDVDYACDVVLVSEFTDSKALKAYATHPEHLRVREQLGDLRIGRFQVDYPVKETGA</sequence>
<name>A0AA88B8L6_9BRAD</name>
<organism evidence="2 3">
    <name type="scientific">Bradyrhizobium guangdongense</name>
    <dbReference type="NCBI Taxonomy" id="1325090"/>
    <lineage>
        <taxon>Bacteria</taxon>
        <taxon>Pseudomonadati</taxon>
        <taxon>Pseudomonadota</taxon>
        <taxon>Alphaproteobacteria</taxon>
        <taxon>Hyphomicrobiales</taxon>
        <taxon>Nitrobacteraceae</taxon>
        <taxon>Bradyrhizobium</taxon>
    </lineage>
</organism>
<dbReference type="AlphaFoldDB" id="A0AA88B8L6"/>
<evidence type="ECO:0000259" key="1">
    <source>
        <dbReference type="PROSITE" id="PS51502"/>
    </source>
</evidence>
<dbReference type="EMBL" id="BMHC01000004">
    <property type="protein sequence ID" value="GGI24321.1"/>
    <property type="molecule type" value="Genomic_DNA"/>
</dbReference>
<dbReference type="InterPro" id="IPR011008">
    <property type="entry name" value="Dimeric_a/b-barrel"/>
</dbReference>
<evidence type="ECO:0000313" key="3">
    <source>
        <dbReference type="Proteomes" id="UP000625079"/>
    </source>
</evidence>
<dbReference type="InterPro" id="IPR013097">
    <property type="entry name" value="Dabb"/>
</dbReference>
<evidence type="ECO:0000313" key="2">
    <source>
        <dbReference type="EMBL" id="GGI24321.1"/>
    </source>
</evidence>
<gene>
    <name evidence="2" type="ORF">GCM10010987_28800</name>
</gene>
<dbReference type="PANTHER" id="PTHR37832">
    <property type="entry name" value="BLL2683 PROTEIN"/>
    <property type="match status" value="1"/>
</dbReference>
<comment type="caution">
    <text evidence="2">The sequence shown here is derived from an EMBL/GenBank/DDBJ whole genome shotgun (WGS) entry which is preliminary data.</text>
</comment>
<dbReference type="Gene3D" id="3.30.70.100">
    <property type="match status" value="1"/>
</dbReference>
<dbReference type="PANTHER" id="PTHR37832:SF1">
    <property type="entry name" value="STRESS-RESPONSE A_B BARREL DOMAIN-CONTAINING PROTEIN"/>
    <property type="match status" value="1"/>
</dbReference>
<accession>A0AA88B8L6</accession>
<dbReference type="Pfam" id="PF07876">
    <property type="entry name" value="Dabb"/>
    <property type="match status" value="1"/>
</dbReference>
<dbReference type="SMART" id="SM00886">
    <property type="entry name" value="Dabb"/>
    <property type="match status" value="1"/>
</dbReference>
<proteinExistence type="predicted"/>
<dbReference type="Proteomes" id="UP000625079">
    <property type="component" value="Unassembled WGS sequence"/>
</dbReference>
<reference evidence="2" key="1">
    <citation type="journal article" date="2014" name="Int. J. Syst. Evol. Microbiol.">
        <title>Complete genome sequence of Corynebacterium casei LMG S-19264T (=DSM 44701T), isolated from a smear-ripened cheese.</title>
        <authorList>
            <consortium name="US DOE Joint Genome Institute (JGI-PGF)"/>
            <person name="Walter F."/>
            <person name="Albersmeier A."/>
            <person name="Kalinowski J."/>
            <person name="Ruckert C."/>
        </authorList>
    </citation>
    <scope>NUCLEOTIDE SEQUENCE</scope>
    <source>
        <strain evidence="2">CGMCC 1.15034</strain>
    </source>
</reference>
<dbReference type="SUPFAM" id="SSF54909">
    <property type="entry name" value="Dimeric alpha+beta barrel"/>
    <property type="match status" value="1"/>
</dbReference>
<dbReference type="PROSITE" id="PS51502">
    <property type="entry name" value="S_R_A_B_BARREL"/>
    <property type="match status" value="1"/>
</dbReference>
<reference evidence="2" key="2">
    <citation type="submission" date="2022-12" db="EMBL/GenBank/DDBJ databases">
        <authorList>
            <person name="Sun Q."/>
            <person name="Zhou Y."/>
        </authorList>
    </citation>
    <scope>NUCLEOTIDE SEQUENCE</scope>
    <source>
        <strain evidence="2">CGMCC 1.15034</strain>
    </source>
</reference>